<keyword evidence="3" id="KW-0547">Nucleotide-binding</keyword>
<dbReference type="STRING" id="1799789.AX660_09820"/>
<dbReference type="FunFam" id="3.30.930.10:FF:000017">
    <property type="entry name" value="Elongation factor P--(R)-beta-lysine ligase"/>
    <property type="match status" value="1"/>
</dbReference>
<proteinExistence type="predicted"/>
<evidence type="ECO:0000256" key="3">
    <source>
        <dbReference type="ARBA" id="ARBA00022741"/>
    </source>
</evidence>
<comment type="caution">
    <text evidence="7">The sequence shown here is derived from an EMBL/GenBank/DDBJ whole genome shotgun (WGS) entry which is preliminary data.</text>
</comment>
<dbReference type="OrthoDB" id="9802326at2"/>
<dbReference type="InterPro" id="IPR006195">
    <property type="entry name" value="aa-tRNA-synth_II"/>
</dbReference>
<evidence type="ECO:0000259" key="6">
    <source>
        <dbReference type="PROSITE" id="PS50862"/>
    </source>
</evidence>
<evidence type="ECO:0000256" key="4">
    <source>
        <dbReference type="ARBA" id="ARBA00022840"/>
    </source>
</evidence>
<dbReference type="EMBL" id="LSNE01000003">
    <property type="protein sequence ID" value="KXI30270.1"/>
    <property type="molecule type" value="Genomic_DNA"/>
</dbReference>
<evidence type="ECO:0000313" key="8">
    <source>
        <dbReference type="Proteomes" id="UP000070299"/>
    </source>
</evidence>
<dbReference type="GO" id="GO:0006430">
    <property type="term" value="P:lysyl-tRNA aminoacylation"/>
    <property type="evidence" value="ECO:0007669"/>
    <property type="project" value="InterPro"/>
</dbReference>
<evidence type="ECO:0000256" key="5">
    <source>
        <dbReference type="ARBA" id="ARBA00052794"/>
    </source>
</evidence>
<dbReference type="SUPFAM" id="SSF55681">
    <property type="entry name" value="Class II aaRS and biotin synthetases"/>
    <property type="match status" value="1"/>
</dbReference>
<dbReference type="PROSITE" id="PS50862">
    <property type="entry name" value="AA_TRNA_LIGASE_II"/>
    <property type="match status" value="1"/>
</dbReference>
<keyword evidence="8" id="KW-1185">Reference proteome</keyword>
<comment type="subunit">
    <text evidence="1">Homodimer.</text>
</comment>
<evidence type="ECO:0000313" key="7">
    <source>
        <dbReference type="EMBL" id="KXI30270.1"/>
    </source>
</evidence>
<accession>A0A136A569</accession>
<organism evidence="7 8">
    <name type="scientific">Paraglaciecola hydrolytica</name>
    <dbReference type="NCBI Taxonomy" id="1799789"/>
    <lineage>
        <taxon>Bacteria</taxon>
        <taxon>Pseudomonadati</taxon>
        <taxon>Pseudomonadota</taxon>
        <taxon>Gammaproteobacteria</taxon>
        <taxon>Alteromonadales</taxon>
        <taxon>Alteromonadaceae</taxon>
        <taxon>Paraglaciecola</taxon>
    </lineage>
</organism>
<gene>
    <name evidence="7" type="ORF">AX660_09820</name>
</gene>
<dbReference type="GO" id="GO:0005829">
    <property type="term" value="C:cytosol"/>
    <property type="evidence" value="ECO:0007669"/>
    <property type="project" value="TreeGrafter"/>
</dbReference>
<comment type="catalytic activity">
    <reaction evidence="5">
        <text>D-beta-lysine + L-lysyl-[protein] + ATP = N(6)-((3R)-3,6-diaminohexanoyl)-L-lysyl-[protein] + AMP + diphosphate + H(+)</text>
        <dbReference type="Rhea" id="RHEA:83435"/>
        <dbReference type="Rhea" id="RHEA-COMP:9752"/>
        <dbReference type="Rhea" id="RHEA-COMP:20131"/>
        <dbReference type="ChEBI" id="CHEBI:15378"/>
        <dbReference type="ChEBI" id="CHEBI:29969"/>
        <dbReference type="ChEBI" id="CHEBI:30616"/>
        <dbReference type="ChEBI" id="CHEBI:33019"/>
        <dbReference type="ChEBI" id="CHEBI:84138"/>
        <dbReference type="ChEBI" id="CHEBI:156053"/>
        <dbReference type="ChEBI" id="CHEBI:456215"/>
    </reaction>
    <physiologicalReaction direction="left-to-right" evidence="5">
        <dbReference type="Rhea" id="RHEA:83436"/>
    </physiologicalReaction>
</comment>
<dbReference type="GO" id="GO:0004824">
    <property type="term" value="F:lysine-tRNA ligase activity"/>
    <property type="evidence" value="ECO:0007669"/>
    <property type="project" value="InterPro"/>
</dbReference>
<evidence type="ECO:0000256" key="2">
    <source>
        <dbReference type="ARBA" id="ARBA00022598"/>
    </source>
</evidence>
<keyword evidence="2" id="KW-0436">Ligase</keyword>
<dbReference type="NCBIfam" id="NF006828">
    <property type="entry name" value="PRK09350.1"/>
    <property type="match status" value="1"/>
</dbReference>
<name>A0A136A569_9ALTE</name>
<feature type="domain" description="Aminoacyl-transfer RNA synthetases class-II family profile" evidence="6">
    <location>
        <begin position="19"/>
        <end position="310"/>
    </location>
</feature>
<dbReference type="GO" id="GO:0000049">
    <property type="term" value="F:tRNA binding"/>
    <property type="evidence" value="ECO:0007669"/>
    <property type="project" value="TreeGrafter"/>
</dbReference>
<dbReference type="NCBIfam" id="TIGR00462">
    <property type="entry name" value="genX"/>
    <property type="match status" value="1"/>
</dbReference>
<keyword evidence="4" id="KW-0067">ATP-binding</keyword>
<dbReference type="Proteomes" id="UP000070299">
    <property type="component" value="Unassembled WGS sequence"/>
</dbReference>
<dbReference type="InterPro" id="IPR004364">
    <property type="entry name" value="Aa-tRNA-synt_II"/>
</dbReference>
<protein>
    <submittedName>
        <fullName evidence="7">PoxB regulator PoxA</fullName>
    </submittedName>
</protein>
<reference evidence="8" key="1">
    <citation type="submission" date="2016-02" db="EMBL/GenBank/DDBJ databases">
        <authorList>
            <person name="Schultz-Johansen M."/>
            <person name="Glaring M.A."/>
            <person name="Bech P.K."/>
            <person name="Stougaard P."/>
        </authorList>
    </citation>
    <scope>NUCLEOTIDE SEQUENCE [LARGE SCALE GENOMIC DNA]</scope>
    <source>
        <strain evidence="8">S66</strain>
    </source>
</reference>
<dbReference type="InterPro" id="IPR004525">
    <property type="entry name" value="EpmA"/>
</dbReference>
<dbReference type="Pfam" id="PF00152">
    <property type="entry name" value="tRNA-synt_2"/>
    <property type="match status" value="1"/>
</dbReference>
<dbReference type="Gene3D" id="3.30.930.10">
    <property type="entry name" value="Bira Bifunctional Protein, Domain 2"/>
    <property type="match status" value="1"/>
</dbReference>
<dbReference type="GO" id="GO:0005524">
    <property type="term" value="F:ATP binding"/>
    <property type="evidence" value="ECO:0007669"/>
    <property type="project" value="UniProtKB-KW"/>
</dbReference>
<dbReference type="AlphaFoldDB" id="A0A136A569"/>
<evidence type="ECO:0000256" key="1">
    <source>
        <dbReference type="ARBA" id="ARBA00011738"/>
    </source>
</evidence>
<dbReference type="InterPro" id="IPR045864">
    <property type="entry name" value="aa-tRNA-synth_II/BPL/LPL"/>
</dbReference>
<dbReference type="PANTHER" id="PTHR42918:SF6">
    <property type="entry name" value="ELONGATION FACTOR P--(R)-BETA-LYSINE LIGASE"/>
    <property type="match status" value="1"/>
</dbReference>
<sequence>MTHTIDWRPSASIETLQQRANIIRQIRDFFYQREVLEVDTPALSHASVTDLHLRAFSTQFNDPGAPKASTLYLQTSPEFAMKRLLCAGSGAIFQLSKAFRNEEAGRWHNPEFTMLEWYRPDFDHFMLMDEMDDLVMPILATGKAQRLTYQQAFMQVLACDPIATDLVELQRLCVELGYAELAVKEDDKDVLLNLLFSQHIEPAISQQQPCFVYDFPASQAALAKLNPEDPRVAQRFELYYKGVELANGFHELSDPQEQRQRFLQDNIKRQQHGLPIIAVDEYFLAALENGLPPCAGVALGVDRLLMLALDCKRVSQVLAFSHTNA</sequence>
<dbReference type="PANTHER" id="PTHR42918">
    <property type="entry name" value="LYSYL-TRNA SYNTHETASE"/>
    <property type="match status" value="1"/>
</dbReference>
<dbReference type="RefSeq" id="WP_068374375.1">
    <property type="nucleotide sequence ID" value="NZ_LSNE01000003.1"/>
</dbReference>